<dbReference type="SUPFAM" id="SSF53807">
    <property type="entry name" value="Helical backbone' metal receptor"/>
    <property type="match status" value="1"/>
</dbReference>
<comment type="subcellular location">
    <subcellularLocation>
        <location evidence="1">Cell envelope</location>
    </subcellularLocation>
</comment>
<evidence type="ECO:0000256" key="3">
    <source>
        <dbReference type="ARBA" id="ARBA00022723"/>
    </source>
</evidence>
<dbReference type="PRINTS" id="PR00691">
    <property type="entry name" value="ADHESINB"/>
</dbReference>
<reference evidence="5" key="1">
    <citation type="submission" date="2015-10" db="EMBL/GenBank/DDBJ databases">
        <authorList>
            <person name="Gilbert D.G."/>
        </authorList>
    </citation>
    <scope>NUCLEOTIDE SEQUENCE</scope>
</reference>
<dbReference type="InterPro" id="IPR006128">
    <property type="entry name" value="Lipoprotein_PsaA-like"/>
</dbReference>
<dbReference type="AlphaFoldDB" id="A0A160V7V6"/>
<evidence type="ECO:0000313" key="5">
    <source>
        <dbReference type="EMBL" id="CUV01215.1"/>
    </source>
</evidence>
<proteinExistence type="predicted"/>
<dbReference type="PANTHER" id="PTHR42953:SF1">
    <property type="entry name" value="METAL-BINDING PROTEIN HI_0362-RELATED"/>
    <property type="match status" value="1"/>
</dbReference>
<keyword evidence="2" id="KW-0813">Transport</keyword>
<accession>A0A160V7V6</accession>
<dbReference type="Pfam" id="PF01297">
    <property type="entry name" value="ZnuA"/>
    <property type="match status" value="1"/>
</dbReference>
<evidence type="ECO:0000256" key="1">
    <source>
        <dbReference type="ARBA" id="ARBA00004196"/>
    </source>
</evidence>
<dbReference type="Gene3D" id="3.40.50.1980">
    <property type="entry name" value="Nitrogenase molybdenum iron protein domain"/>
    <property type="match status" value="2"/>
</dbReference>
<evidence type="ECO:0000256" key="2">
    <source>
        <dbReference type="ARBA" id="ARBA00022448"/>
    </source>
</evidence>
<dbReference type="GO" id="GO:0007155">
    <property type="term" value="P:cell adhesion"/>
    <property type="evidence" value="ECO:0007669"/>
    <property type="project" value="InterPro"/>
</dbReference>
<name>A0A160V7V6_9ZZZZ</name>
<dbReference type="InterPro" id="IPR050492">
    <property type="entry name" value="Bact_metal-bind_prot9"/>
</dbReference>
<dbReference type="PANTHER" id="PTHR42953">
    <property type="entry name" value="HIGH-AFFINITY ZINC UPTAKE SYSTEM PROTEIN ZNUA-RELATED"/>
    <property type="match status" value="1"/>
</dbReference>
<organism evidence="5">
    <name type="scientific">hydrothermal vent metagenome</name>
    <dbReference type="NCBI Taxonomy" id="652676"/>
    <lineage>
        <taxon>unclassified sequences</taxon>
        <taxon>metagenomes</taxon>
        <taxon>ecological metagenomes</taxon>
    </lineage>
</organism>
<keyword evidence="3" id="KW-0479">Metal-binding</keyword>
<protein>
    <submittedName>
        <fullName evidence="5">Zinc ABC transporter, periplasmic-binding protein ZnuA</fullName>
    </submittedName>
</protein>
<dbReference type="GO" id="GO:0046872">
    <property type="term" value="F:metal ion binding"/>
    <property type="evidence" value="ECO:0007669"/>
    <property type="project" value="UniProtKB-KW"/>
</dbReference>
<dbReference type="PRINTS" id="PR00690">
    <property type="entry name" value="ADHESNFAMILY"/>
</dbReference>
<dbReference type="GO" id="GO:0030313">
    <property type="term" value="C:cell envelope"/>
    <property type="evidence" value="ECO:0007669"/>
    <property type="project" value="UniProtKB-SubCell"/>
</dbReference>
<dbReference type="InterPro" id="IPR006127">
    <property type="entry name" value="ZnuA-like"/>
</dbReference>
<dbReference type="EMBL" id="FAXA01000028">
    <property type="protein sequence ID" value="CUV01215.1"/>
    <property type="molecule type" value="Genomic_DNA"/>
</dbReference>
<gene>
    <name evidence="5" type="ORF">MGWOODY_Clf1896</name>
</gene>
<evidence type="ECO:0000256" key="4">
    <source>
        <dbReference type="ARBA" id="ARBA00022729"/>
    </source>
</evidence>
<dbReference type="InterPro" id="IPR006129">
    <property type="entry name" value="AdhesinB"/>
</dbReference>
<dbReference type="GO" id="GO:0030001">
    <property type="term" value="P:metal ion transport"/>
    <property type="evidence" value="ECO:0007669"/>
    <property type="project" value="InterPro"/>
</dbReference>
<sequence>MVRIIPGIRLWAVLVVALVIGACGGDSENTSENPDQENTRLKVVTTVSPITSIVENIGGPRISLEGVVPEGVNSHTFEPTPSMAKLMAGADLIIINGLFLEEPTLALAESNKKDDAVILALGDRSVTPDEWQFDFTFPESAGHPNPHLWPDPNLGLRYAELVQDRLAALDPDNAAYYAGNLEIFRGKVEKMDQAIRAAVATVPEGNRKLLTYHDSWAYFAKQYGMEVIGAVQPSNFSQPSVREVAELIDQVKELGLPAVFGSEVFSSDVLEAIASEADAQFIDDLADDDLPGKPGDSGHTYLGLMKQNLTAMIPALGGDASVVAGLDIRNVFAGASGAVYPQ</sequence>
<dbReference type="PROSITE" id="PS51257">
    <property type="entry name" value="PROKAR_LIPOPROTEIN"/>
    <property type="match status" value="1"/>
</dbReference>
<keyword evidence="4" id="KW-0732">Signal</keyword>